<dbReference type="InterPro" id="IPR033940">
    <property type="entry name" value="IPMI_Swivel"/>
</dbReference>
<evidence type="ECO:0008006" key="8">
    <source>
        <dbReference type="Google" id="ProtNLM"/>
    </source>
</evidence>
<dbReference type="InterPro" id="IPR011827">
    <property type="entry name" value="LeuD_type2/HacB/DmdB"/>
</dbReference>
<evidence type="ECO:0000256" key="2">
    <source>
        <dbReference type="ARBA" id="ARBA00023004"/>
    </source>
</evidence>
<evidence type="ECO:0000256" key="4">
    <source>
        <dbReference type="ARBA" id="ARBA00023239"/>
    </source>
</evidence>
<dbReference type="PRINTS" id="PR00415">
    <property type="entry name" value="ACONITASE"/>
</dbReference>
<evidence type="ECO:0000259" key="5">
    <source>
        <dbReference type="Pfam" id="PF00330"/>
    </source>
</evidence>
<feature type="domain" description="Aconitase A/isopropylmalate dehydratase small subunit swivel" evidence="6">
    <location>
        <begin position="567"/>
        <end position="626"/>
    </location>
</feature>
<organism evidence="7">
    <name type="scientific">Chromera velia CCMP2878</name>
    <dbReference type="NCBI Taxonomy" id="1169474"/>
    <lineage>
        <taxon>Eukaryota</taxon>
        <taxon>Sar</taxon>
        <taxon>Alveolata</taxon>
        <taxon>Colpodellida</taxon>
        <taxon>Chromeraceae</taxon>
        <taxon>Chromera</taxon>
    </lineage>
</organism>
<dbReference type="PANTHER" id="PTHR43822">
    <property type="entry name" value="HOMOACONITASE, MITOCHONDRIAL-RELATED"/>
    <property type="match status" value="1"/>
</dbReference>
<evidence type="ECO:0000313" key="7">
    <source>
        <dbReference type="EMBL" id="CEM43964.1"/>
    </source>
</evidence>
<dbReference type="Pfam" id="PF00694">
    <property type="entry name" value="Aconitase_C"/>
    <property type="match status" value="1"/>
</dbReference>
<evidence type="ECO:0000256" key="1">
    <source>
        <dbReference type="ARBA" id="ARBA00022723"/>
    </source>
</evidence>
<proteinExistence type="predicted"/>
<dbReference type="PhylomeDB" id="A0A0G4HIG7"/>
<dbReference type="InterPro" id="IPR015928">
    <property type="entry name" value="Aconitase/3IPM_dehydase_swvl"/>
</dbReference>
<dbReference type="GO" id="GO:0051536">
    <property type="term" value="F:iron-sulfur cluster binding"/>
    <property type="evidence" value="ECO:0007669"/>
    <property type="project" value="UniProtKB-KW"/>
</dbReference>
<dbReference type="Gene3D" id="3.20.19.10">
    <property type="entry name" value="Aconitase, domain 4"/>
    <property type="match status" value="1"/>
</dbReference>
<sequence length="709" mass="77299">MAANGTNGVHKTRPMTLSEKILCHQAVGLQKKYVEPGEVVVVKVARTLASELTWVGMKQTLDNIGGPDIWRSDRFFLAVDHSVDPKNYHEEIIQKRIKLCKDFADKASLEDYFGPNESILHTEFYRQRAEPGTVIVGADSHSCAHGCVGALAAGMGAADVVMPLVTGQTWLRVPETVLIEFTGHLPRGMVGKDVMLWILHKFRRNSVALDRVVEFGGNIAEMSVDSRFAISNMATEFGAIAGVFPADEITAAFVAKRKQRPDKDEEAVYMRADPDAQYHQHLTLDLSEVKPLVAKWPEPDNTFFISDPKLYEPLMDNGKKVCDTIKYLDGVFIGACTTTEAEIILAGLVLEAGMNKGLTPKPRDPGSGKAPFKRKVTPGSTIMIATLEQLGILDIFRRAGFEVGAAGCAYCLGVSAERAMDGEIWLSSQNRNFRNRMGKGAIGSVASASTVAASSFNMEITDPSELLAAIPQERIDALLDFKSGIPASVPIVEPRSGVRLEGAGDDVNRTATAGFSVKEFGVIKGKAQVFGDDVDTDAIIPAQYITLRDEALADKSFCIYRPEFVDRVKSLGRNIIVAGKGFGCGSSREEAVSCLRWTGIQAVIAKSFSFIFGRNLLSLDLFGINITDDRFYELAEEDGEVEIDVPGRRARVKGESFPFQLSSIQEEIYKQGGVVSMYKKYGKLLFTELTKAAAKGGEGCNQGSCGQDW</sequence>
<feature type="domain" description="Aconitase/3-isopropylmalate dehydratase large subunit alpha/beta/alpha" evidence="5">
    <location>
        <begin position="35"/>
        <end position="456"/>
    </location>
</feature>
<dbReference type="InterPro" id="IPR000573">
    <property type="entry name" value="AconitaseA/IPMdHydase_ssu_swvl"/>
</dbReference>
<gene>
    <name evidence="7" type="ORF">Cvel_6995</name>
</gene>
<reference evidence="7" key="1">
    <citation type="submission" date="2014-11" db="EMBL/GenBank/DDBJ databases">
        <authorList>
            <person name="Otto D Thomas"/>
            <person name="Naeem Raeece"/>
        </authorList>
    </citation>
    <scope>NUCLEOTIDE SEQUENCE</scope>
</reference>
<dbReference type="SUPFAM" id="SSF52016">
    <property type="entry name" value="LeuD/IlvD-like"/>
    <property type="match status" value="1"/>
</dbReference>
<dbReference type="GO" id="GO:0170034">
    <property type="term" value="P:L-amino acid biosynthetic process"/>
    <property type="evidence" value="ECO:0007669"/>
    <property type="project" value="UniProtKB-ARBA"/>
</dbReference>
<dbReference type="NCBIfam" id="TIGR02087">
    <property type="entry name" value="LEUD_arch"/>
    <property type="match status" value="1"/>
</dbReference>
<evidence type="ECO:0000259" key="6">
    <source>
        <dbReference type="Pfam" id="PF00694"/>
    </source>
</evidence>
<dbReference type="InterPro" id="IPR015931">
    <property type="entry name" value="Acnase/IPM_dHydase_lsu_aba_1/3"/>
</dbReference>
<dbReference type="Gene3D" id="3.30.499.10">
    <property type="entry name" value="Aconitase, domain 3"/>
    <property type="match status" value="2"/>
</dbReference>
<evidence type="ECO:0000256" key="3">
    <source>
        <dbReference type="ARBA" id="ARBA00023014"/>
    </source>
</evidence>
<dbReference type="GO" id="GO:0046872">
    <property type="term" value="F:metal ion binding"/>
    <property type="evidence" value="ECO:0007669"/>
    <property type="project" value="UniProtKB-KW"/>
</dbReference>
<dbReference type="PANTHER" id="PTHR43822:SF2">
    <property type="entry name" value="HOMOACONITASE, MITOCHONDRIAL"/>
    <property type="match status" value="1"/>
</dbReference>
<keyword evidence="2" id="KW-0408">Iron</keyword>
<dbReference type="VEuPathDB" id="CryptoDB:Cvel_6995"/>
<dbReference type="GO" id="GO:0170038">
    <property type="term" value="P:proteinogenic amino acid biosynthetic process"/>
    <property type="evidence" value="ECO:0007669"/>
    <property type="project" value="UniProtKB-ARBA"/>
</dbReference>
<name>A0A0G4HIG7_9ALVE</name>
<dbReference type="GO" id="GO:0016836">
    <property type="term" value="F:hydro-lyase activity"/>
    <property type="evidence" value="ECO:0007669"/>
    <property type="project" value="InterPro"/>
</dbReference>
<dbReference type="CDD" id="cd01577">
    <property type="entry name" value="IPMI_Swivel"/>
    <property type="match status" value="1"/>
</dbReference>
<keyword evidence="3" id="KW-0411">Iron-sulfur</keyword>
<dbReference type="Pfam" id="PF00330">
    <property type="entry name" value="Aconitase"/>
    <property type="match status" value="1"/>
</dbReference>
<dbReference type="InterPro" id="IPR036008">
    <property type="entry name" value="Aconitase_4Fe-4S_dom"/>
</dbReference>
<dbReference type="SUPFAM" id="SSF53732">
    <property type="entry name" value="Aconitase iron-sulfur domain"/>
    <property type="match status" value="1"/>
</dbReference>
<dbReference type="InterPro" id="IPR001030">
    <property type="entry name" value="Acoase/IPM_deHydtase_lsu_aba"/>
</dbReference>
<keyword evidence="4" id="KW-0456">Lyase</keyword>
<dbReference type="InterPro" id="IPR050067">
    <property type="entry name" value="IPM_dehydratase_rel_enz"/>
</dbReference>
<accession>A0A0G4HIG7</accession>
<keyword evidence="1" id="KW-0479">Metal-binding</keyword>
<dbReference type="EMBL" id="CDMZ01002806">
    <property type="protein sequence ID" value="CEM43964.1"/>
    <property type="molecule type" value="Genomic_DNA"/>
</dbReference>
<protein>
    <recommendedName>
        <fullName evidence="8">Aconitase/3-isopropylmalate dehydratase large subunit alpha/beta/alpha domain-containing protein</fullName>
    </recommendedName>
</protein>
<dbReference type="AlphaFoldDB" id="A0A0G4HIG7"/>